<accession>A5FM81</accession>
<gene>
    <name evidence="1" type="ordered locus">Fjoh_0657</name>
</gene>
<evidence type="ECO:0000313" key="2">
    <source>
        <dbReference type="Proteomes" id="UP000006694"/>
    </source>
</evidence>
<dbReference type="EMBL" id="CP000685">
    <property type="protein sequence ID" value="ABQ03692.1"/>
    <property type="molecule type" value="Genomic_DNA"/>
</dbReference>
<dbReference type="KEGG" id="fjo:Fjoh_0657"/>
<sequence length="316" mass="36978">MDSIEIVLKKDNNNRDIDLDNMPIGATESLKNILESLIEIARYEKTINNIDLNIGVKSGSACEMLIGTPDNLKVVYNKIEDVVNNKPSRDNFYVKNLNIIRNNIHEKKDAKIFYLKDNSRTEITNLFDKSFKEKREKDKTLNYFEVEFIKGKLLQNGGTNPNFHLQIPAGIITIDCTEEEAQKVNYLYQEIYISAWVDKKKKGKRVYRFCDFYMTDSAKQHFIDFEKFFKEISTLKGTEPLHRISSKLESFYNIKDFENASKFLRIFNNKEVNPNYLKTILVLSKNIDKNIDSVKNKIFVDTLKNLNQLLNKKIRK</sequence>
<evidence type="ECO:0000313" key="1">
    <source>
        <dbReference type="EMBL" id="ABQ03692.1"/>
    </source>
</evidence>
<proteinExistence type="predicted"/>
<dbReference type="GeneID" id="31763529"/>
<protein>
    <submittedName>
        <fullName evidence="1">Uncharacterized protein</fullName>
    </submittedName>
</protein>
<reference evidence="1 2" key="1">
    <citation type="journal article" date="2009" name="Appl. Environ. Microbiol.">
        <title>Novel features of the polysaccharide-digesting gliding bacterium Flavobacterium johnsoniae as revealed by genome sequence analysis.</title>
        <authorList>
            <person name="McBride M.J."/>
            <person name="Xie G."/>
            <person name="Martens E.C."/>
            <person name="Lapidus A."/>
            <person name="Henrissat B."/>
            <person name="Rhodes R.G."/>
            <person name="Goltsman E."/>
            <person name="Wang W."/>
            <person name="Xu J."/>
            <person name="Hunnicutt D.W."/>
            <person name="Staroscik A.M."/>
            <person name="Hoover T.R."/>
            <person name="Cheng Y.Q."/>
            <person name="Stein J.L."/>
        </authorList>
    </citation>
    <scope>NUCLEOTIDE SEQUENCE [LARGE SCALE GENOMIC DNA]</scope>
    <source>
        <strain evidence="2">ATCC 17061 / DSM 2064 / JCM 8514 / BCRC 14874 / CCUG 350202 / NBRC 14942 / NCIMB 11054 / UW101</strain>
    </source>
</reference>
<dbReference type="Proteomes" id="UP000006694">
    <property type="component" value="Chromosome"/>
</dbReference>
<dbReference type="AlphaFoldDB" id="A5FM81"/>
<name>A5FM81_FLAJ1</name>
<keyword evidence="2" id="KW-1185">Reference proteome</keyword>
<dbReference type="RefSeq" id="WP_012022746.1">
    <property type="nucleotide sequence ID" value="NC_009441.1"/>
</dbReference>
<dbReference type="OrthoDB" id="1410167at2"/>
<organism evidence="1 2">
    <name type="scientific">Flavobacterium johnsoniae (strain ATCC 17061 / DSM 2064 / JCM 8514 / BCRC 14874 / CCUG 350202 / NBRC 14942 / NCIMB 11054 / UW101)</name>
    <name type="common">Cytophaga johnsonae</name>
    <dbReference type="NCBI Taxonomy" id="376686"/>
    <lineage>
        <taxon>Bacteria</taxon>
        <taxon>Pseudomonadati</taxon>
        <taxon>Bacteroidota</taxon>
        <taxon>Flavobacteriia</taxon>
        <taxon>Flavobacteriales</taxon>
        <taxon>Flavobacteriaceae</taxon>
        <taxon>Flavobacterium</taxon>
    </lineage>
</organism>
<dbReference type="HOGENOM" id="CLU_879262_0_0_10"/>